<accession>A0A915IVG4</accession>
<dbReference type="Proteomes" id="UP000887565">
    <property type="component" value="Unplaced"/>
</dbReference>
<reference evidence="3" key="1">
    <citation type="submission" date="2022-11" db="UniProtKB">
        <authorList>
            <consortium name="WormBaseParasite"/>
        </authorList>
    </citation>
    <scope>IDENTIFICATION</scope>
</reference>
<name>A0A915IVG4_ROMCU</name>
<sequence>MQLATFLLLLILCNRTSSVNSAVVEETSNEEKSKEAIRLWIIQDFLKILLVEPELSESEARTGKQLLDQVRTGEPEFNVGLLYNITADIALEMFEQFRAQQLISNNSHMALKNDFEQKQVNLNSYTYLKAQTMSKGLIDVKELTTSSHEPTTVILYYAFCKVAYNVAAFERLTNEQQSDVGGYLVYAMKKEWLKTSGPYARLLQEKYQAHRKYLPESFGRQT</sequence>
<evidence type="ECO:0000313" key="3">
    <source>
        <dbReference type="WBParaSite" id="nRc.2.0.1.t17812-RA"/>
    </source>
</evidence>
<evidence type="ECO:0000313" key="2">
    <source>
        <dbReference type="Proteomes" id="UP000887565"/>
    </source>
</evidence>
<keyword evidence="1" id="KW-0732">Signal</keyword>
<dbReference type="AlphaFoldDB" id="A0A915IVG4"/>
<protein>
    <submittedName>
        <fullName evidence="3">Uncharacterized protein</fullName>
    </submittedName>
</protein>
<feature type="chain" id="PRO_5037686676" evidence="1">
    <location>
        <begin position="19"/>
        <end position="222"/>
    </location>
</feature>
<evidence type="ECO:0000256" key="1">
    <source>
        <dbReference type="SAM" id="SignalP"/>
    </source>
</evidence>
<dbReference type="WBParaSite" id="nRc.2.0.1.t17812-RA">
    <property type="protein sequence ID" value="nRc.2.0.1.t17812-RA"/>
    <property type="gene ID" value="nRc.2.0.1.g17812"/>
</dbReference>
<proteinExistence type="predicted"/>
<feature type="signal peptide" evidence="1">
    <location>
        <begin position="1"/>
        <end position="18"/>
    </location>
</feature>
<keyword evidence="2" id="KW-1185">Reference proteome</keyword>
<organism evidence="2 3">
    <name type="scientific">Romanomermis culicivorax</name>
    <name type="common">Nematode worm</name>
    <dbReference type="NCBI Taxonomy" id="13658"/>
    <lineage>
        <taxon>Eukaryota</taxon>
        <taxon>Metazoa</taxon>
        <taxon>Ecdysozoa</taxon>
        <taxon>Nematoda</taxon>
        <taxon>Enoplea</taxon>
        <taxon>Dorylaimia</taxon>
        <taxon>Mermithida</taxon>
        <taxon>Mermithoidea</taxon>
        <taxon>Mermithidae</taxon>
        <taxon>Romanomermis</taxon>
    </lineage>
</organism>